<keyword evidence="12" id="KW-0511">Multifunctional enzyme</keyword>
<comment type="similarity">
    <text evidence="3">Belongs to the FPG family.</text>
</comment>
<keyword evidence="8" id="KW-0862">Zinc</keyword>
<dbReference type="InterPro" id="IPR012319">
    <property type="entry name" value="FPG_cat"/>
</dbReference>
<dbReference type="SMART" id="SM01232">
    <property type="entry name" value="H2TH"/>
    <property type="match status" value="1"/>
</dbReference>
<dbReference type="EMBL" id="LGCL01000026">
    <property type="protein sequence ID" value="KPL76025.1"/>
    <property type="molecule type" value="Genomic_DNA"/>
</dbReference>
<evidence type="ECO:0000256" key="13">
    <source>
        <dbReference type="ARBA" id="ARBA00023295"/>
    </source>
</evidence>
<dbReference type="InterPro" id="IPR010979">
    <property type="entry name" value="Ribosomal_uS13-like_H2TH"/>
</dbReference>
<name>A0A0P6Y318_9CHLR</name>
<dbReference type="Pfam" id="PF01149">
    <property type="entry name" value="Fapy_DNA_glyco"/>
    <property type="match status" value="1"/>
</dbReference>
<evidence type="ECO:0000256" key="12">
    <source>
        <dbReference type="ARBA" id="ARBA00023268"/>
    </source>
</evidence>
<evidence type="ECO:0000259" key="16">
    <source>
        <dbReference type="PROSITE" id="PS51068"/>
    </source>
</evidence>
<keyword evidence="11" id="KW-0456">Lyase</keyword>
<dbReference type="Gene3D" id="1.10.8.50">
    <property type="match status" value="1"/>
</dbReference>
<dbReference type="PANTHER" id="PTHR22993">
    <property type="entry name" value="FORMAMIDOPYRIMIDINE-DNA GLYCOSYLASE"/>
    <property type="match status" value="1"/>
</dbReference>
<dbReference type="GO" id="GO:0006284">
    <property type="term" value="P:base-excision repair"/>
    <property type="evidence" value="ECO:0007669"/>
    <property type="project" value="InterPro"/>
</dbReference>
<accession>A0A0P6Y318</accession>
<protein>
    <submittedName>
        <fullName evidence="17">Uncharacterized protein</fullName>
    </submittedName>
</protein>
<keyword evidence="10" id="KW-0234">DNA repair</keyword>
<dbReference type="InterPro" id="IPR010663">
    <property type="entry name" value="Znf_FPG/IleRS"/>
</dbReference>
<dbReference type="RefSeq" id="WP_075063206.1">
    <property type="nucleotide sequence ID" value="NZ_LGCL01000026.1"/>
</dbReference>
<evidence type="ECO:0000256" key="9">
    <source>
        <dbReference type="ARBA" id="ARBA00023125"/>
    </source>
</evidence>
<feature type="domain" description="FPG-type" evidence="15">
    <location>
        <begin position="219"/>
        <end position="267"/>
    </location>
</feature>
<organism evidence="17 18">
    <name type="scientific">Ornatilinea apprima</name>
    <dbReference type="NCBI Taxonomy" id="1134406"/>
    <lineage>
        <taxon>Bacteria</taxon>
        <taxon>Bacillati</taxon>
        <taxon>Chloroflexota</taxon>
        <taxon>Anaerolineae</taxon>
        <taxon>Anaerolineales</taxon>
        <taxon>Anaerolineaceae</taxon>
        <taxon>Ornatilinea</taxon>
    </lineage>
</organism>
<keyword evidence="5" id="KW-0227">DNA damage</keyword>
<dbReference type="InterPro" id="IPR035937">
    <property type="entry name" value="FPG_N"/>
</dbReference>
<evidence type="ECO:0000259" key="15">
    <source>
        <dbReference type="PROSITE" id="PS51066"/>
    </source>
</evidence>
<dbReference type="STRING" id="1134406.ADN00_11735"/>
<feature type="domain" description="Formamidopyrimidine-DNA glycosylase catalytic" evidence="16">
    <location>
        <begin position="2"/>
        <end position="104"/>
    </location>
</feature>
<proteinExistence type="inferred from homology"/>
<evidence type="ECO:0000313" key="18">
    <source>
        <dbReference type="Proteomes" id="UP000050417"/>
    </source>
</evidence>
<dbReference type="GO" id="GO:0034039">
    <property type="term" value="F:8-oxo-7,8-dihydroguanine DNA N-glycosylase activity"/>
    <property type="evidence" value="ECO:0007669"/>
    <property type="project" value="TreeGrafter"/>
</dbReference>
<comment type="catalytic activity">
    <reaction evidence="1">
        <text>Hydrolysis of DNA containing ring-opened 7-methylguanine residues, releasing 2,6-diamino-4-hydroxy-5-(N-methyl)formamidopyrimidine.</text>
        <dbReference type="EC" id="3.2.2.23"/>
    </reaction>
</comment>
<dbReference type="GO" id="GO:0003684">
    <property type="term" value="F:damaged DNA binding"/>
    <property type="evidence" value="ECO:0007669"/>
    <property type="project" value="InterPro"/>
</dbReference>
<dbReference type="SMART" id="SM00898">
    <property type="entry name" value="Fapy_DNA_glyco"/>
    <property type="match status" value="1"/>
</dbReference>
<evidence type="ECO:0000256" key="3">
    <source>
        <dbReference type="ARBA" id="ARBA00009409"/>
    </source>
</evidence>
<dbReference type="PANTHER" id="PTHR22993:SF9">
    <property type="entry name" value="FORMAMIDOPYRIMIDINE-DNA GLYCOSYLASE"/>
    <property type="match status" value="1"/>
</dbReference>
<dbReference type="OrthoDB" id="9800855at2"/>
<dbReference type="GO" id="GO:0003906">
    <property type="term" value="F:DNA-(apurinic or apyrimidinic site) endonuclease activity"/>
    <property type="evidence" value="ECO:0007669"/>
    <property type="project" value="InterPro"/>
</dbReference>
<keyword evidence="7" id="KW-0378">Hydrolase</keyword>
<dbReference type="Gene3D" id="3.20.190.10">
    <property type="entry name" value="MutM-like, N-terminal"/>
    <property type="match status" value="1"/>
</dbReference>
<sequence>MPELPEIANRTREIQENLIGKQIASITIIQPKCLNCPPEEFQASLNGAVIQSARYKGKWIFVETTQGWLLLNMGMGGEMILTDPQHLPEKNRLIFHFADQTCLSVNFWWFGYAHYVPTGQLDQHEMSAKLGPNVLDLSPEEFSTLLSSKKGQLKSFLLNQSNLAGIGNAYIHDILFFAGLHPLRPIPTLSSDEIARLYAAIRKGLTMSLEKGGAWYELNLYGQKGGFTLEDLVIAYKDNQPCPSCGTPIQKLKTGSTSSFLCPACQPLDNR</sequence>
<evidence type="ECO:0000256" key="7">
    <source>
        <dbReference type="ARBA" id="ARBA00022801"/>
    </source>
</evidence>
<evidence type="ECO:0000256" key="8">
    <source>
        <dbReference type="ARBA" id="ARBA00022833"/>
    </source>
</evidence>
<keyword evidence="18" id="KW-1185">Reference proteome</keyword>
<evidence type="ECO:0000256" key="2">
    <source>
        <dbReference type="ARBA" id="ARBA00001947"/>
    </source>
</evidence>
<reference evidence="17 18" key="1">
    <citation type="submission" date="2015-07" db="EMBL/GenBank/DDBJ databases">
        <title>Genome sequence of Ornatilinea apprima DSM 23815.</title>
        <authorList>
            <person name="Hemp J."/>
            <person name="Ward L.M."/>
            <person name="Pace L.A."/>
            <person name="Fischer W.W."/>
        </authorList>
    </citation>
    <scope>NUCLEOTIDE SEQUENCE [LARGE SCALE GENOMIC DNA]</scope>
    <source>
        <strain evidence="17 18">P3M-1</strain>
    </source>
</reference>
<evidence type="ECO:0000256" key="1">
    <source>
        <dbReference type="ARBA" id="ARBA00001668"/>
    </source>
</evidence>
<dbReference type="GO" id="GO:0016829">
    <property type="term" value="F:lyase activity"/>
    <property type="evidence" value="ECO:0007669"/>
    <property type="project" value="UniProtKB-KW"/>
</dbReference>
<dbReference type="SUPFAM" id="SSF46946">
    <property type="entry name" value="S13-like H2TH domain"/>
    <property type="match status" value="1"/>
</dbReference>
<dbReference type="PROSITE" id="PS51066">
    <property type="entry name" value="ZF_FPG_2"/>
    <property type="match status" value="1"/>
</dbReference>
<dbReference type="PROSITE" id="PS51068">
    <property type="entry name" value="FPG_CAT"/>
    <property type="match status" value="1"/>
</dbReference>
<dbReference type="SUPFAM" id="SSF81624">
    <property type="entry name" value="N-terminal domain of MutM-like DNA repair proteins"/>
    <property type="match status" value="1"/>
</dbReference>
<keyword evidence="9" id="KW-0238">DNA-binding</keyword>
<dbReference type="InterPro" id="IPR015886">
    <property type="entry name" value="H2TH_FPG"/>
</dbReference>
<dbReference type="Pfam" id="PF06827">
    <property type="entry name" value="zf-FPG_IleRS"/>
    <property type="match status" value="1"/>
</dbReference>
<gene>
    <name evidence="17" type="ORF">ADN00_11735</name>
</gene>
<evidence type="ECO:0000313" key="17">
    <source>
        <dbReference type="EMBL" id="KPL76025.1"/>
    </source>
</evidence>
<evidence type="ECO:0000256" key="10">
    <source>
        <dbReference type="ARBA" id="ARBA00023204"/>
    </source>
</evidence>
<comment type="cofactor">
    <cofactor evidence="2">
        <name>Zn(2+)</name>
        <dbReference type="ChEBI" id="CHEBI:29105"/>
    </cofactor>
</comment>
<keyword evidence="4" id="KW-0479">Metal-binding</keyword>
<keyword evidence="13" id="KW-0326">Glycosidase</keyword>
<dbReference type="SUPFAM" id="SSF57716">
    <property type="entry name" value="Glucocorticoid receptor-like (DNA-binding domain)"/>
    <property type="match status" value="1"/>
</dbReference>
<evidence type="ECO:0000256" key="11">
    <source>
        <dbReference type="ARBA" id="ARBA00023239"/>
    </source>
</evidence>
<dbReference type="InterPro" id="IPR000214">
    <property type="entry name" value="Znf_DNA_glyclase/AP_lyase"/>
</dbReference>
<evidence type="ECO:0000256" key="4">
    <source>
        <dbReference type="ARBA" id="ARBA00022723"/>
    </source>
</evidence>
<dbReference type="AlphaFoldDB" id="A0A0P6Y318"/>
<comment type="caution">
    <text evidence="17">The sequence shown here is derived from an EMBL/GenBank/DDBJ whole genome shotgun (WGS) entry which is preliminary data.</text>
</comment>
<evidence type="ECO:0000256" key="5">
    <source>
        <dbReference type="ARBA" id="ARBA00022763"/>
    </source>
</evidence>
<dbReference type="Proteomes" id="UP000050417">
    <property type="component" value="Unassembled WGS sequence"/>
</dbReference>
<dbReference type="GO" id="GO:0008270">
    <property type="term" value="F:zinc ion binding"/>
    <property type="evidence" value="ECO:0007669"/>
    <property type="project" value="UniProtKB-KW"/>
</dbReference>
<dbReference type="Pfam" id="PF06831">
    <property type="entry name" value="H2TH"/>
    <property type="match status" value="1"/>
</dbReference>
<keyword evidence="6 14" id="KW-0863">Zinc-finger</keyword>
<evidence type="ECO:0000256" key="6">
    <source>
        <dbReference type="ARBA" id="ARBA00022771"/>
    </source>
</evidence>
<evidence type="ECO:0000256" key="14">
    <source>
        <dbReference type="PROSITE-ProRule" id="PRU00391"/>
    </source>
</evidence>